<reference evidence="2" key="1">
    <citation type="submission" date="2018-06" db="EMBL/GenBank/DDBJ databases">
        <title>Aestuariibacter litoralis strain KCTC 52945T.</title>
        <authorList>
            <person name="Li X."/>
            <person name="Salam N."/>
            <person name="Li J.-L."/>
            <person name="Chen Y.-M."/>
            <person name="Yang Z.-W."/>
            <person name="Zhang L.-Y."/>
            <person name="Han M.-X."/>
            <person name="Xiao M."/>
            <person name="Li W.-J."/>
        </authorList>
    </citation>
    <scope>NUCLEOTIDE SEQUENCE [LARGE SCALE GENOMIC DNA]</scope>
    <source>
        <strain evidence="2">KCTC 52945</strain>
    </source>
</reference>
<evidence type="ECO:0000313" key="2">
    <source>
        <dbReference type="Proteomes" id="UP000248795"/>
    </source>
</evidence>
<dbReference type="EMBL" id="QKVK01000008">
    <property type="protein sequence ID" value="PZF75852.1"/>
    <property type="molecule type" value="Genomic_DNA"/>
</dbReference>
<dbReference type="AlphaFoldDB" id="A0A2W2AQG5"/>
<organism evidence="1 2">
    <name type="scientific">Aestuariivirga litoralis</name>
    <dbReference type="NCBI Taxonomy" id="2650924"/>
    <lineage>
        <taxon>Bacteria</taxon>
        <taxon>Pseudomonadati</taxon>
        <taxon>Pseudomonadota</taxon>
        <taxon>Alphaproteobacteria</taxon>
        <taxon>Hyphomicrobiales</taxon>
        <taxon>Aestuariivirgaceae</taxon>
        <taxon>Aestuariivirga</taxon>
    </lineage>
</organism>
<keyword evidence="2" id="KW-1185">Reference proteome</keyword>
<gene>
    <name evidence="1" type="ORF">DK847_16665</name>
</gene>
<sequence>MPEYPQAPQEDESMTAQARESLKYQDETLSLCGLPLDSYFELLGEDPPFMARDTALWRGYIGSWEILDGRLYLVGLGGYGQTGKDIDLSDLFPEYPERVFAHWVNGIFRAERGKLLKYEHAGFASLYEQDLFFGFEHGLLQSVEVKSNAVPASED</sequence>
<comment type="caution">
    <text evidence="1">The sequence shown here is derived from an EMBL/GenBank/DDBJ whole genome shotgun (WGS) entry which is preliminary data.</text>
</comment>
<proteinExistence type="predicted"/>
<protein>
    <submittedName>
        <fullName evidence="1">Uncharacterized protein</fullName>
    </submittedName>
</protein>
<evidence type="ECO:0000313" key="1">
    <source>
        <dbReference type="EMBL" id="PZF75852.1"/>
    </source>
</evidence>
<name>A0A2W2AQG5_9HYPH</name>
<dbReference type="Proteomes" id="UP000248795">
    <property type="component" value="Unassembled WGS sequence"/>
</dbReference>
<accession>A0A2W2AQG5</accession>